<organism evidence="2 3">
    <name type="scientific">Ganoderma sinense ZZ0214-1</name>
    <dbReference type="NCBI Taxonomy" id="1077348"/>
    <lineage>
        <taxon>Eukaryota</taxon>
        <taxon>Fungi</taxon>
        <taxon>Dikarya</taxon>
        <taxon>Basidiomycota</taxon>
        <taxon>Agaricomycotina</taxon>
        <taxon>Agaricomycetes</taxon>
        <taxon>Polyporales</taxon>
        <taxon>Polyporaceae</taxon>
        <taxon>Ganoderma</taxon>
    </lineage>
</organism>
<keyword evidence="1" id="KW-0472">Membrane</keyword>
<evidence type="ECO:0000256" key="1">
    <source>
        <dbReference type="SAM" id="Phobius"/>
    </source>
</evidence>
<evidence type="ECO:0000313" key="2">
    <source>
        <dbReference type="EMBL" id="PIL27150.1"/>
    </source>
</evidence>
<dbReference type="EMBL" id="AYKW01000034">
    <property type="protein sequence ID" value="PIL27150.1"/>
    <property type="molecule type" value="Genomic_DNA"/>
</dbReference>
<keyword evidence="1" id="KW-0812">Transmembrane</keyword>
<keyword evidence="1" id="KW-1133">Transmembrane helix</keyword>
<proteinExistence type="predicted"/>
<dbReference type="OrthoDB" id="202672at2759"/>
<keyword evidence="3" id="KW-1185">Reference proteome</keyword>
<protein>
    <submittedName>
        <fullName evidence="2">Uncharacterized protein</fullName>
    </submittedName>
</protein>
<dbReference type="AlphaFoldDB" id="A0A2G8S054"/>
<dbReference type="Proteomes" id="UP000230002">
    <property type="component" value="Unassembled WGS sequence"/>
</dbReference>
<comment type="caution">
    <text evidence="2">The sequence shown here is derived from an EMBL/GenBank/DDBJ whole genome shotgun (WGS) entry which is preliminary data.</text>
</comment>
<name>A0A2G8S054_9APHY</name>
<accession>A0A2G8S054</accession>
<dbReference type="STRING" id="1077348.A0A2G8S054"/>
<reference evidence="2 3" key="1">
    <citation type="journal article" date="2015" name="Sci. Rep.">
        <title>Chromosome-level genome map provides insights into diverse defense mechanisms in the medicinal fungus Ganoderma sinense.</title>
        <authorList>
            <person name="Zhu Y."/>
            <person name="Xu J."/>
            <person name="Sun C."/>
            <person name="Zhou S."/>
            <person name="Xu H."/>
            <person name="Nelson D.R."/>
            <person name="Qian J."/>
            <person name="Song J."/>
            <person name="Luo H."/>
            <person name="Xiang L."/>
            <person name="Li Y."/>
            <person name="Xu Z."/>
            <person name="Ji A."/>
            <person name="Wang L."/>
            <person name="Lu S."/>
            <person name="Hayward A."/>
            <person name="Sun W."/>
            <person name="Li X."/>
            <person name="Schwartz D.C."/>
            <person name="Wang Y."/>
            <person name="Chen S."/>
        </authorList>
    </citation>
    <scope>NUCLEOTIDE SEQUENCE [LARGE SCALE GENOMIC DNA]</scope>
    <source>
        <strain evidence="2 3">ZZ0214-1</strain>
    </source>
</reference>
<feature type="transmembrane region" description="Helical" evidence="1">
    <location>
        <begin position="58"/>
        <end position="79"/>
    </location>
</feature>
<evidence type="ECO:0000313" key="3">
    <source>
        <dbReference type="Proteomes" id="UP000230002"/>
    </source>
</evidence>
<gene>
    <name evidence="2" type="ORF">GSI_10291</name>
</gene>
<sequence>MGNSLEDWKREPTTAGALFNIDLPYRPPKNPVGAFLWRQRFWIETTSGLSVLEPWEKILTLALLYFLLTLVFTGVYKVVPQQAPLLYRRTLYYLFGSEGSDSALSVANWASRNTSIGDL</sequence>